<organism evidence="4 5">
    <name type="scientific">Nocardia amikacinitolerans</name>
    <dbReference type="NCBI Taxonomy" id="756689"/>
    <lineage>
        <taxon>Bacteria</taxon>
        <taxon>Bacillati</taxon>
        <taxon>Actinomycetota</taxon>
        <taxon>Actinomycetes</taxon>
        <taxon>Mycobacteriales</taxon>
        <taxon>Nocardiaceae</taxon>
        <taxon>Nocardia</taxon>
    </lineage>
</organism>
<dbReference type="STRING" id="1379680.GCA_001612615_03607"/>
<feature type="region of interest" description="Disordered" evidence="1">
    <location>
        <begin position="422"/>
        <end position="511"/>
    </location>
</feature>
<feature type="domain" description="Sporulation stage II protein D amidase enhancer LytB N-terminal" evidence="3">
    <location>
        <begin position="211"/>
        <end position="300"/>
    </location>
</feature>
<sequence>MRRTQHHSRRARGAEKVQTRRHFKVRNRIRPAPISPRPVLVTGCAAVLAGTAVVLGGWPGDTPIRPLVGPGHGRGMSQHGAFDSAQQGWLAERILEHYYPGATLGTIPPTNLAVRLMEQDDSTLDAYAEAGFRVAGRAVAPGHVAHLTPLPDGGANVVITAGCDGEVLWQTATSDPWVYPLDPRPNRPAAEHLTLCGGTAYRGSLGVATENGQARTVNRVDVEDYLLGVVPAEVQANWVDKGAGEALRAQAIAARSYALAERRYPYAQTCDTTDCQVYPGTAKEDPRTAAAIASTAGTVLLRDGHILRSEYSAAPDGGEPADIYAFEVGPTPAELAIGRPPTDPRTEPRTRAASTPSAIELEYQRVGGESGSLGAPLGPEMLLPQRAGTYRLFTNGVIVATPTLGAQVVDFTTLMQLVPDTAIPEGAPTDSGTLAPTTASTPTPPEPGVVPSDGGALPESALPGATPAGAAGLPGAAAQQVPSAQLGTPESGQIPNSGVTVPSLEEVFGDR</sequence>
<dbReference type="Pfam" id="PF08486">
    <property type="entry name" value="SpoIID"/>
    <property type="match status" value="1"/>
</dbReference>
<feature type="transmembrane region" description="Helical" evidence="2">
    <location>
        <begin position="38"/>
        <end position="58"/>
    </location>
</feature>
<evidence type="ECO:0000313" key="5">
    <source>
        <dbReference type="Proteomes" id="UP000219565"/>
    </source>
</evidence>
<dbReference type="EMBL" id="OBEG01000004">
    <property type="protein sequence ID" value="SNY87191.1"/>
    <property type="molecule type" value="Genomic_DNA"/>
</dbReference>
<reference evidence="4 5" key="1">
    <citation type="submission" date="2017-09" db="EMBL/GenBank/DDBJ databases">
        <authorList>
            <person name="Ehlers B."/>
            <person name="Leendertz F.H."/>
        </authorList>
    </citation>
    <scope>NUCLEOTIDE SEQUENCE [LARGE SCALE GENOMIC DNA]</scope>
    <source>
        <strain evidence="4 5">DSM 45537</strain>
    </source>
</reference>
<dbReference type="InterPro" id="IPR013486">
    <property type="entry name" value="SpoIID/LytB"/>
</dbReference>
<name>A0A285LV07_9NOCA</name>
<keyword evidence="2" id="KW-1133">Transmembrane helix</keyword>
<dbReference type="Proteomes" id="UP000219565">
    <property type="component" value="Unassembled WGS sequence"/>
</dbReference>
<feature type="compositionally biased region" description="Low complexity" evidence="1">
    <location>
        <begin position="461"/>
        <end position="478"/>
    </location>
</feature>
<protein>
    <submittedName>
        <fullName evidence="4">SpoIID/LytB domain protein</fullName>
    </submittedName>
</protein>
<keyword evidence="2" id="KW-0472">Membrane</keyword>
<keyword evidence="2" id="KW-0812">Transmembrane</keyword>
<feature type="compositionally biased region" description="Polar residues" evidence="1">
    <location>
        <begin position="480"/>
        <end position="500"/>
    </location>
</feature>
<dbReference type="InterPro" id="IPR013693">
    <property type="entry name" value="SpoIID/LytB_N"/>
</dbReference>
<accession>A0A285LV07</accession>
<proteinExistence type="predicted"/>
<gene>
    <name evidence="4" type="ORF">SAMN04244553_4130</name>
</gene>
<dbReference type="AlphaFoldDB" id="A0A285LV07"/>
<feature type="region of interest" description="Disordered" evidence="1">
    <location>
        <begin position="335"/>
        <end position="358"/>
    </location>
</feature>
<evidence type="ECO:0000313" key="4">
    <source>
        <dbReference type="EMBL" id="SNY87191.1"/>
    </source>
</evidence>
<dbReference type="GO" id="GO:0030435">
    <property type="term" value="P:sporulation resulting in formation of a cellular spore"/>
    <property type="evidence" value="ECO:0007669"/>
    <property type="project" value="InterPro"/>
</dbReference>
<keyword evidence="5" id="KW-1185">Reference proteome</keyword>
<dbReference type="OrthoDB" id="9773852at2"/>
<evidence type="ECO:0000256" key="1">
    <source>
        <dbReference type="SAM" id="MobiDB-lite"/>
    </source>
</evidence>
<dbReference type="NCBIfam" id="TIGR02669">
    <property type="entry name" value="SpoIID_LytB"/>
    <property type="match status" value="1"/>
</dbReference>
<evidence type="ECO:0000256" key="2">
    <source>
        <dbReference type="SAM" id="Phobius"/>
    </source>
</evidence>
<evidence type="ECO:0000259" key="3">
    <source>
        <dbReference type="Pfam" id="PF08486"/>
    </source>
</evidence>